<dbReference type="SUPFAM" id="SSF47616">
    <property type="entry name" value="GST C-terminal domain-like"/>
    <property type="match status" value="1"/>
</dbReference>
<dbReference type="GO" id="GO:0004364">
    <property type="term" value="F:glutathione transferase activity"/>
    <property type="evidence" value="ECO:0007669"/>
    <property type="project" value="UniProtKB-EC"/>
</dbReference>
<dbReference type="InterPro" id="IPR036282">
    <property type="entry name" value="Glutathione-S-Trfase_C_sf"/>
</dbReference>
<comment type="caution">
    <text evidence="5">The sequence shown here is derived from an EMBL/GenBank/DDBJ whole genome shotgun (WGS) entry which is preliminary data.</text>
</comment>
<evidence type="ECO:0000313" key="6">
    <source>
        <dbReference type="Proteomes" id="UP001281614"/>
    </source>
</evidence>
<dbReference type="EC" id="2.5.1.18" evidence="1"/>
<dbReference type="Gene3D" id="1.20.1050.10">
    <property type="match status" value="1"/>
</dbReference>
<evidence type="ECO:0000313" key="5">
    <source>
        <dbReference type="EMBL" id="KAK2772256.1"/>
    </source>
</evidence>
<evidence type="ECO:0000256" key="3">
    <source>
        <dbReference type="ARBA" id="ARBA00047960"/>
    </source>
</evidence>
<keyword evidence="6" id="KW-1185">Reference proteome</keyword>
<sequence>MPAFTLYGARGSTNTDRVRLTLAEGGFTDYELVLINLQKGEHKAQSEEMLYFADPAGKIAFEMFVKKKFAGLPPDETIVSGATRSVEAFLDVAERALQQSDYMTGEDFTLVDIYYVPLIQRLFVCGYADLILGRKAVSAWWNRVVNRPAIQQMLIADKEASTAAR</sequence>
<accession>A0AAD9YLI9</accession>
<dbReference type="InterPro" id="IPR010987">
    <property type="entry name" value="Glutathione-S-Trfase_C-like"/>
</dbReference>
<evidence type="ECO:0000259" key="4">
    <source>
        <dbReference type="PROSITE" id="PS50405"/>
    </source>
</evidence>
<organism evidence="5 6">
    <name type="scientific">Colletotrichum kahawae</name>
    <name type="common">Coffee berry disease fungus</name>
    <dbReference type="NCBI Taxonomy" id="34407"/>
    <lineage>
        <taxon>Eukaryota</taxon>
        <taxon>Fungi</taxon>
        <taxon>Dikarya</taxon>
        <taxon>Ascomycota</taxon>
        <taxon>Pezizomycotina</taxon>
        <taxon>Sordariomycetes</taxon>
        <taxon>Hypocreomycetidae</taxon>
        <taxon>Glomerellales</taxon>
        <taxon>Glomerellaceae</taxon>
        <taxon>Colletotrichum</taxon>
        <taxon>Colletotrichum gloeosporioides species complex</taxon>
    </lineage>
</organism>
<dbReference type="Pfam" id="PF00043">
    <property type="entry name" value="GST_C"/>
    <property type="match status" value="1"/>
</dbReference>
<evidence type="ECO:0000256" key="1">
    <source>
        <dbReference type="ARBA" id="ARBA00012452"/>
    </source>
</evidence>
<name>A0AAD9YLI9_COLKA</name>
<dbReference type="Proteomes" id="UP001281614">
    <property type="component" value="Unassembled WGS sequence"/>
</dbReference>
<gene>
    <name evidence="5" type="ORF">CKAH01_13959</name>
</gene>
<evidence type="ECO:0000256" key="2">
    <source>
        <dbReference type="ARBA" id="ARBA00022679"/>
    </source>
</evidence>
<dbReference type="PROSITE" id="PS50405">
    <property type="entry name" value="GST_CTER"/>
    <property type="match status" value="1"/>
</dbReference>
<dbReference type="PANTHER" id="PTHR43900">
    <property type="entry name" value="GLUTATHIONE S-TRANSFERASE RHO"/>
    <property type="match status" value="1"/>
</dbReference>
<comment type="catalytic activity">
    <reaction evidence="3">
        <text>RX + glutathione = an S-substituted glutathione + a halide anion + H(+)</text>
        <dbReference type="Rhea" id="RHEA:16437"/>
        <dbReference type="ChEBI" id="CHEBI:15378"/>
        <dbReference type="ChEBI" id="CHEBI:16042"/>
        <dbReference type="ChEBI" id="CHEBI:17792"/>
        <dbReference type="ChEBI" id="CHEBI:57925"/>
        <dbReference type="ChEBI" id="CHEBI:90779"/>
        <dbReference type="EC" id="2.5.1.18"/>
    </reaction>
</comment>
<dbReference type="AlphaFoldDB" id="A0AAD9YLI9"/>
<dbReference type="InterPro" id="IPR004046">
    <property type="entry name" value="GST_C"/>
</dbReference>
<protein>
    <recommendedName>
        <fullName evidence="1">glutathione transferase</fullName>
        <ecNumber evidence="1">2.5.1.18</ecNumber>
    </recommendedName>
</protein>
<dbReference type="GO" id="GO:0005737">
    <property type="term" value="C:cytoplasm"/>
    <property type="evidence" value="ECO:0007669"/>
    <property type="project" value="TreeGrafter"/>
</dbReference>
<dbReference type="GO" id="GO:0006749">
    <property type="term" value="P:glutathione metabolic process"/>
    <property type="evidence" value="ECO:0007669"/>
    <property type="project" value="TreeGrafter"/>
</dbReference>
<dbReference type="PANTHER" id="PTHR43900:SF3">
    <property type="entry name" value="GLUTATHIONE S-TRANSFERASE RHO"/>
    <property type="match status" value="1"/>
</dbReference>
<dbReference type="EMBL" id="VYYT01000069">
    <property type="protein sequence ID" value="KAK2772256.1"/>
    <property type="molecule type" value="Genomic_DNA"/>
</dbReference>
<proteinExistence type="predicted"/>
<keyword evidence="2" id="KW-0808">Transferase</keyword>
<reference evidence="5" key="1">
    <citation type="submission" date="2023-02" db="EMBL/GenBank/DDBJ databases">
        <title>Colletotrichum kahawae CIFC_Que2 genome sequencing and assembly.</title>
        <authorList>
            <person name="Baroncelli R."/>
        </authorList>
    </citation>
    <scope>NUCLEOTIDE SEQUENCE</scope>
    <source>
        <strain evidence="5">CIFC_Que2</strain>
    </source>
</reference>
<dbReference type="GO" id="GO:0043295">
    <property type="term" value="F:glutathione binding"/>
    <property type="evidence" value="ECO:0007669"/>
    <property type="project" value="TreeGrafter"/>
</dbReference>
<feature type="domain" description="GST C-terminal" evidence="4">
    <location>
        <begin position="39"/>
        <end position="164"/>
    </location>
</feature>